<dbReference type="AlphaFoldDB" id="A0A1H5K838"/>
<evidence type="ECO:0000313" key="2">
    <source>
        <dbReference type="Proteomes" id="UP000199220"/>
    </source>
</evidence>
<accession>A0A1H5K838</accession>
<protein>
    <submittedName>
        <fullName evidence="1">Uncharacterized protein</fullName>
    </submittedName>
</protein>
<gene>
    <name evidence="1" type="ORF">SAMN04488554_2123</name>
</gene>
<dbReference type="EMBL" id="FNTX01000002">
    <property type="protein sequence ID" value="SEE60657.1"/>
    <property type="molecule type" value="Genomic_DNA"/>
</dbReference>
<keyword evidence="2" id="KW-1185">Reference proteome</keyword>
<organism evidence="1 2">
    <name type="scientific">Ruania alba</name>
    <dbReference type="NCBI Taxonomy" id="648782"/>
    <lineage>
        <taxon>Bacteria</taxon>
        <taxon>Bacillati</taxon>
        <taxon>Actinomycetota</taxon>
        <taxon>Actinomycetes</taxon>
        <taxon>Micrococcales</taxon>
        <taxon>Ruaniaceae</taxon>
        <taxon>Ruania</taxon>
    </lineage>
</organism>
<reference evidence="2" key="1">
    <citation type="submission" date="2016-10" db="EMBL/GenBank/DDBJ databases">
        <authorList>
            <person name="Varghese N."/>
            <person name="Submissions S."/>
        </authorList>
    </citation>
    <scope>NUCLEOTIDE SEQUENCE [LARGE SCALE GENOMIC DNA]</scope>
    <source>
        <strain evidence="2">DSM 21368</strain>
    </source>
</reference>
<sequence>MWTSLEQTRIAALSPTTAVRTHDEHKPILNRRNFLVLAQVRRRLPLASCAGGSAESGPDEITGAGWSDGLNDLVFGQIKTDFEAASG</sequence>
<evidence type="ECO:0000313" key="1">
    <source>
        <dbReference type="EMBL" id="SEE60657.1"/>
    </source>
</evidence>
<dbReference type="RefSeq" id="WP_139177731.1">
    <property type="nucleotide sequence ID" value="NZ_FNTX01000002.1"/>
</dbReference>
<name>A0A1H5K838_9MICO</name>
<proteinExistence type="predicted"/>
<dbReference type="Proteomes" id="UP000199220">
    <property type="component" value="Unassembled WGS sequence"/>
</dbReference>